<reference evidence="2" key="1">
    <citation type="journal article" date="2012" name="PLoS Genet.">
        <title>The genomes of the fungal plant pathogens Cladosporium fulvum and Dothistroma septosporum reveal adaptation to different hosts and lifestyles but also signatures of common ancestry.</title>
        <authorList>
            <person name="de Wit P.J.G.M."/>
            <person name="van der Burgt A."/>
            <person name="Oekmen B."/>
            <person name="Stergiopoulos I."/>
            <person name="Abd-Elsalam K.A."/>
            <person name="Aerts A.L."/>
            <person name="Bahkali A.H."/>
            <person name="Beenen H.G."/>
            <person name="Chettri P."/>
            <person name="Cox M.P."/>
            <person name="Datema E."/>
            <person name="de Vries R.P."/>
            <person name="Dhillon B."/>
            <person name="Ganley A.R."/>
            <person name="Griffiths S.A."/>
            <person name="Guo Y."/>
            <person name="Hamelin R.C."/>
            <person name="Henrissat B."/>
            <person name="Kabir M.S."/>
            <person name="Jashni M.K."/>
            <person name="Kema G."/>
            <person name="Klaubauf S."/>
            <person name="Lapidus A."/>
            <person name="Levasseur A."/>
            <person name="Lindquist E."/>
            <person name="Mehrabi R."/>
            <person name="Ohm R.A."/>
            <person name="Owen T.J."/>
            <person name="Salamov A."/>
            <person name="Schwelm A."/>
            <person name="Schijlen E."/>
            <person name="Sun H."/>
            <person name="van den Burg H.A."/>
            <person name="van Ham R.C.H.J."/>
            <person name="Zhang S."/>
            <person name="Goodwin S.B."/>
            <person name="Grigoriev I.V."/>
            <person name="Collemare J."/>
            <person name="Bradshaw R.E."/>
        </authorList>
    </citation>
    <scope>NUCLEOTIDE SEQUENCE [LARGE SCALE GENOMIC DNA]</scope>
    <source>
        <strain evidence="2">NZE10 / CBS 128990</strain>
    </source>
</reference>
<accession>N1PK23</accession>
<name>N1PK23_DOTSN</name>
<evidence type="ECO:0000313" key="1">
    <source>
        <dbReference type="EMBL" id="EME42469.1"/>
    </source>
</evidence>
<dbReference type="Proteomes" id="UP000016933">
    <property type="component" value="Unassembled WGS sequence"/>
</dbReference>
<keyword evidence="2" id="KW-1185">Reference proteome</keyword>
<dbReference type="HOGENOM" id="CLU_1722332_0_0_1"/>
<gene>
    <name evidence="1" type="ORF">DOTSEDRAFT_73337</name>
</gene>
<protein>
    <recommendedName>
        <fullName evidence="3">SnoaL-like domain-containing protein</fullName>
    </recommendedName>
</protein>
<sequence length="152" mass="17399">MPGPASDTLITTADSTFRGAQETIEYLEALTWSFMEAHNRRDVEFMRRADFLSPSWTAALEHNKPKPSYLEEHIQEHYRLVELFPDRICRWLDASTSLDLEHGLATVYINMELTGSPPGVVHTGIVLYEWQLVQQKWVCVKMIGMRGSGDSK</sequence>
<evidence type="ECO:0000313" key="2">
    <source>
        <dbReference type="Proteomes" id="UP000016933"/>
    </source>
</evidence>
<reference evidence="1 2" key="2">
    <citation type="journal article" date="2012" name="PLoS Pathog.">
        <title>Diverse lifestyles and strategies of plant pathogenesis encoded in the genomes of eighteen Dothideomycetes fungi.</title>
        <authorList>
            <person name="Ohm R.A."/>
            <person name="Feau N."/>
            <person name="Henrissat B."/>
            <person name="Schoch C.L."/>
            <person name="Horwitz B.A."/>
            <person name="Barry K.W."/>
            <person name="Condon B.J."/>
            <person name="Copeland A.C."/>
            <person name="Dhillon B."/>
            <person name="Glaser F."/>
            <person name="Hesse C.N."/>
            <person name="Kosti I."/>
            <person name="LaButti K."/>
            <person name="Lindquist E.A."/>
            <person name="Lucas S."/>
            <person name="Salamov A.A."/>
            <person name="Bradshaw R.E."/>
            <person name="Ciuffetti L."/>
            <person name="Hamelin R.C."/>
            <person name="Kema G.H.J."/>
            <person name="Lawrence C."/>
            <person name="Scott J.A."/>
            <person name="Spatafora J.W."/>
            <person name="Turgeon B.G."/>
            <person name="de Wit P.J.G.M."/>
            <person name="Zhong S."/>
            <person name="Goodwin S.B."/>
            <person name="Grigoriev I.V."/>
        </authorList>
    </citation>
    <scope>NUCLEOTIDE SEQUENCE [LARGE SCALE GENOMIC DNA]</scope>
    <source>
        <strain evidence="2">NZE10 / CBS 128990</strain>
    </source>
</reference>
<proteinExistence type="predicted"/>
<organism evidence="1 2">
    <name type="scientific">Dothistroma septosporum (strain NZE10 / CBS 128990)</name>
    <name type="common">Red band needle blight fungus</name>
    <name type="synonym">Mycosphaerella pini</name>
    <dbReference type="NCBI Taxonomy" id="675120"/>
    <lineage>
        <taxon>Eukaryota</taxon>
        <taxon>Fungi</taxon>
        <taxon>Dikarya</taxon>
        <taxon>Ascomycota</taxon>
        <taxon>Pezizomycotina</taxon>
        <taxon>Dothideomycetes</taxon>
        <taxon>Dothideomycetidae</taxon>
        <taxon>Mycosphaerellales</taxon>
        <taxon>Mycosphaerellaceae</taxon>
        <taxon>Dothistroma</taxon>
    </lineage>
</organism>
<evidence type="ECO:0008006" key="3">
    <source>
        <dbReference type="Google" id="ProtNLM"/>
    </source>
</evidence>
<dbReference type="AlphaFoldDB" id="N1PK23"/>
<dbReference type="OrthoDB" id="10384632at2759"/>
<dbReference type="EMBL" id="KB446541">
    <property type="protein sequence ID" value="EME42469.1"/>
    <property type="molecule type" value="Genomic_DNA"/>
</dbReference>